<evidence type="ECO:0000313" key="1">
    <source>
        <dbReference type="EMBL" id="EDM17628.1"/>
    </source>
</evidence>
<dbReference type="AlphaFoldDB" id="A6I8Q2"/>
<dbReference type="Proteomes" id="UP000234681">
    <property type="component" value="Chromosome 1"/>
</dbReference>
<proteinExistence type="predicted"/>
<dbReference type="EMBL" id="CH473956">
    <property type="protein sequence ID" value="EDM17628.1"/>
    <property type="molecule type" value="Genomic_DNA"/>
</dbReference>
<reference evidence="1 2" key="1">
    <citation type="submission" date="2005-09" db="EMBL/GenBank/DDBJ databases">
        <authorList>
            <person name="Mural R.J."/>
            <person name="Li P.W."/>
            <person name="Adams M.D."/>
            <person name="Amanatides P.G."/>
            <person name="Baden-Tillson H."/>
            <person name="Barnstead M."/>
            <person name="Chin S.H."/>
            <person name="Dew I."/>
            <person name="Evans C.A."/>
            <person name="Ferriera S."/>
            <person name="Flanigan M."/>
            <person name="Fosler C."/>
            <person name="Glodek A."/>
            <person name="Gu Z."/>
            <person name="Holt R.A."/>
            <person name="Jennings D."/>
            <person name="Kraft C.L."/>
            <person name="Lu F."/>
            <person name="Nguyen T."/>
            <person name="Nusskern D.R."/>
            <person name="Pfannkoch C.M."/>
            <person name="Sitter C."/>
            <person name="Sutton G.G."/>
            <person name="Venter J.C."/>
            <person name="Wang Z."/>
            <person name="Woodage T."/>
            <person name="Zheng X.H."/>
            <person name="Zhong F."/>
        </authorList>
    </citation>
    <scope>NUCLEOTIDE SEQUENCE [LARGE SCALE GENOMIC DNA]</scope>
    <source>
        <strain>BN</strain>
        <strain evidence="2">Sprague-Dawley</strain>
    </source>
</reference>
<gene>
    <name evidence="1" type="ORF">rCG_40581</name>
</gene>
<evidence type="ECO:0000313" key="2">
    <source>
        <dbReference type="Proteomes" id="UP000234681"/>
    </source>
</evidence>
<name>A6I8Q2_RAT</name>
<accession>A6I8Q2</accession>
<organism evidence="1 2">
    <name type="scientific">Rattus norvegicus</name>
    <name type="common">Rat</name>
    <dbReference type="NCBI Taxonomy" id="10116"/>
    <lineage>
        <taxon>Eukaryota</taxon>
        <taxon>Metazoa</taxon>
        <taxon>Chordata</taxon>
        <taxon>Craniata</taxon>
        <taxon>Vertebrata</taxon>
        <taxon>Euteleostomi</taxon>
        <taxon>Mammalia</taxon>
        <taxon>Eutheria</taxon>
        <taxon>Euarchontoglires</taxon>
        <taxon>Glires</taxon>
        <taxon>Rodentia</taxon>
        <taxon>Myomorpha</taxon>
        <taxon>Muroidea</taxon>
        <taxon>Muridae</taxon>
        <taxon>Murinae</taxon>
        <taxon>Rattus</taxon>
    </lineage>
</organism>
<sequence>MPAVPSCLGEKQTLNKGLAKRIKLTVQLLTSKMICIHFIFNNVGKNSV</sequence>
<protein>
    <submittedName>
        <fullName evidence="1">RCG40581</fullName>
    </submittedName>
</protein>